<name>A0A0A8YKW3_ARUDO</name>
<evidence type="ECO:0000313" key="2">
    <source>
        <dbReference type="EMBL" id="JAD27071.1"/>
    </source>
</evidence>
<feature type="region of interest" description="Disordered" evidence="1">
    <location>
        <begin position="41"/>
        <end position="104"/>
    </location>
</feature>
<protein>
    <submittedName>
        <fullName evidence="2">Uncharacterized protein</fullName>
    </submittedName>
</protein>
<feature type="compositionally biased region" description="Pro residues" evidence="1">
    <location>
        <begin position="51"/>
        <end position="67"/>
    </location>
</feature>
<evidence type="ECO:0000256" key="1">
    <source>
        <dbReference type="SAM" id="MobiDB-lite"/>
    </source>
</evidence>
<dbReference type="AlphaFoldDB" id="A0A0A8YKW3"/>
<feature type="compositionally biased region" description="Gly residues" evidence="1">
    <location>
        <begin position="88"/>
        <end position="104"/>
    </location>
</feature>
<proteinExistence type="predicted"/>
<dbReference type="EMBL" id="GBRH01270824">
    <property type="protein sequence ID" value="JAD27071.1"/>
    <property type="molecule type" value="Transcribed_RNA"/>
</dbReference>
<sequence length="104" mass="11455">MEKQNKRKIRCHIHSTQITLHSAQMPARRICCLQDTSIHVQASRSAAHPQPLLPPVRPNMPAPPPHPPRSRETRPRSRRPPPPPRGTGISGRLGGRRPGAGGGR</sequence>
<reference evidence="2" key="1">
    <citation type="submission" date="2014-09" db="EMBL/GenBank/DDBJ databases">
        <authorList>
            <person name="Magalhaes I.L.F."/>
            <person name="Oliveira U."/>
            <person name="Santos F.R."/>
            <person name="Vidigal T.H.D.A."/>
            <person name="Brescovit A.D."/>
            <person name="Santos A.J."/>
        </authorList>
    </citation>
    <scope>NUCLEOTIDE SEQUENCE</scope>
    <source>
        <tissue evidence="2">Shoot tissue taken approximately 20 cm above the soil surface</tissue>
    </source>
</reference>
<organism evidence="2">
    <name type="scientific">Arundo donax</name>
    <name type="common">Giant reed</name>
    <name type="synonym">Donax arundinaceus</name>
    <dbReference type="NCBI Taxonomy" id="35708"/>
    <lineage>
        <taxon>Eukaryota</taxon>
        <taxon>Viridiplantae</taxon>
        <taxon>Streptophyta</taxon>
        <taxon>Embryophyta</taxon>
        <taxon>Tracheophyta</taxon>
        <taxon>Spermatophyta</taxon>
        <taxon>Magnoliopsida</taxon>
        <taxon>Liliopsida</taxon>
        <taxon>Poales</taxon>
        <taxon>Poaceae</taxon>
        <taxon>PACMAD clade</taxon>
        <taxon>Arundinoideae</taxon>
        <taxon>Arundineae</taxon>
        <taxon>Arundo</taxon>
    </lineage>
</organism>
<accession>A0A0A8YKW3</accession>
<reference evidence="2" key="2">
    <citation type="journal article" date="2015" name="Data Brief">
        <title>Shoot transcriptome of the giant reed, Arundo donax.</title>
        <authorList>
            <person name="Barrero R.A."/>
            <person name="Guerrero F.D."/>
            <person name="Moolhuijzen P."/>
            <person name="Goolsby J.A."/>
            <person name="Tidwell J."/>
            <person name="Bellgard S.E."/>
            <person name="Bellgard M.I."/>
        </authorList>
    </citation>
    <scope>NUCLEOTIDE SEQUENCE</scope>
    <source>
        <tissue evidence="2">Shoot tissue taken approximately 20 cm above the soil surface</tissue>
    </source>
</reference>